<dbReference type="AlphaFoldDB" id="A0AAD8A305"/>
<proteinExistence type="predicted"/>
<sequence>SIRTEKKVGRGAASGVAQIRSPYGPGYRFREASGYGRRPQKAFLPLHRCPYGSGLFV</sequence>
<name>A0AAD8A305_DIPPU</name>
<feature type="non-terminal residue" evidence="1">
    <location>
        <position position="57"/>
    </location>
</feature>
<protein>
    <submittedName>
        <fullName evidence="1">Uncharacterized protein</fullName>
    </submittedName>
</protein>
<keyword evidence="2" id="KW-1185">Reference proteome</keyword>
<reference evidence="1" key="2">
    <citation type="submission" date="2023-05" db="EMBL/GenBank/DDBJ databases">
        <authorList>
            <person name="Fouks B."/>
        </authorList>
    </citation>
    <scope>NUCLEOTIDE SEQUENCE</scope>
    <source>
        <strain evidence="1">Stay&amp;Tobe</strain>
        <tissue evidence="1">Testes</tissue>
    </source>
</reference>
<evidence type="ECO:0000313" key="1">
    <source>
        <dbReference type="EMBL" id="KAJ9591438.1"/>
    </source>
</evidence>
<accession>A0AAD8A305</accession>
<reference evidence="1" key="1">
    <citation type="journal article" date="2023" name="IScience">
        <title>Live-bearing cockroach genome reveals convergent evolutionary mechanisms linked to viviparity in insects and beyond.</title>
        <authorList>
            <person name="Fouks B."/>
            <person name="Harrison M.C."/>
            <person name="Mikhailova A.A."/>
            <person name="Marchal E."/>
            <person name="English S."/>
            <person name="Carruthers M."/>
            <person name="Jennings E.C."/>
            <person name="Chiamaka E.L."/>
            <person name="Frigard R.A."/>
            <person name="Pippel M."/>
            <person name="Attardo G.M."/>
            <person name="Benoit J.B."/>
            <person name="Bornberg-Bauer E."/>
            <person name="Tobe S.S."/>
        </authorList>
    </citation>
    <scope>NUCLEOTIDE SEQUENCE</scope>
    <source>
        <strain evidence="1">Stay&amp;Tobe</strain>
    </source>
</reference>
<gene>
    <name evidence="1" type="ORF">L9F63_002044</name>
</gene>
<feature type="non-terminal residue" evidence="1">
    <location>
        <position position="1"/>
    </location>
</feature>
<comment type="caution">
    <text evidence="1">The sequence shown here is derived from an EMBL/GenBank/DDBJ whole genome shotgun (WGS) entry which is preliminary data.</text>
</comment>
<dbReference type="EMBL" id="JASPKZ010003868">
    <property type="protein sequence ID" value="KAJ9591438.1"/>
    <property type="molecule type" value="Genomic_DNA"/>
</dbReference>
<evidence type="ECO:0000313" key="2">
    <source>
        <dbReference type="Proteomes" id="UP001233999"/>
    </source>
</evidence>
<organism evidence="1 2">
    <name type="scientific">Diploptera punctata</name>
    <name type="common">Pacific beetle cockroach</name>
    <dbReference type="NCBI Taxonomy" id="6984"/>
    <lineage>
        <taxon>Eukaryota</taxon>
        <taxon>Metazoa</taxon>
        <taxon>Ecdysozoa</taxon>
        <taxon>Arthropoda</taxon>
        <taxon>Hexapoda</taxon>
        <taxon>Insecta</taxon>
        <taxon>Pterygota</taxon>
        <taxon>Neoptera</taxon>
        <taxon>Polyneoptera</taxon>
        <taxon>Dictyoptera</taxon>
        <taxon>Blattodea</taxon>
        <taxon>Blaberoidea</taxon>
        <taxon>Blaberidae</taxon>
        <taxon>Diplopterinae</taxon>
        <taxon>Diploptera</taxon>
    </lineage>
</organism>
<dbReference type="Proteomes" id="UP001233999">
    <property type="component" value="Unassembled WGS sequence"/>
</dbReference>